<dbReference type="Proteomes" id="UP000255036">
    <property type="component" value="Unassembled WGS sequence"/>
</dbReference>
<dbReference type="CDD" id="cd00093">
    <property type="entry name" value="HTH_XRE"/>
    <property type="match status" value="1"/>
</dbReference>
<feature type="domain" description="HTH cro/C1-type" evidence="1">
    <location>
        <begin position="7"/>
        <end position="62"/>
    </location>
</feature>
<evidence type="ECO:0000313" key="2">
    <source>
        <dbReference type="EMBL" id="RDU22181.1"/>
    </source>
</evidence>
<dbReference type="PROSITE" id="PS50943">
    <property type="entry name" value="HTH_CROC1"/>
    <property type="match status" value="1"/>
</dbReference>
<dbReference type="InterPro" id="IPR010982">
    <property type="entry name" value="Lambda_DNA-bd_dom_sf"/>
</dbReference>
<dbReference type="EMBL" id="QRCT01000050">
    <property type="protein sequence ID" value="RDU22181.1"/>
    <property type="molecule type" value="Genomic_DNA"/>
</dbReference>
<dbReference type="RefSeq" id="WP_115483362.1">
    <property type="nucleotide sequence ID" value="NZ_QRCT01000050.1"/>
</dbReference>
<organism evidence="2 3">
    <name type="scientific">Anaerosacchariphilus polymeriproducens</name>
    <dbReference type="NCBI Taxonomy" id="1812858"/>
    <lineage>
        <taxon>Bacteria</taxon>
        <taxon>Bacillati</taxon>
        <taxon>Bacillota</taxon>
        <taxon>Clostridia</taxon>
        <taxon>Lachnospirales</taxon>
        <taxon>Lachnospiraceae</taxon>
        <taxon>Anaerosacchariphilus</taxon>
    </lineage>
</organism>
<keyword evidence="3" id="KW-1185">Reference proteome</keyword>
<evidence type="ECO:0000259" key="1">
    <source>
        <dbReference type="PROSITE" id="PS50943"/>
    </source>
</evidence>
<protein>
    <submittedName>
        <fullName evidence="2">XRE family transcriptional regulator</fullName>
    </submittedName>
</protein>
<dbReference type="GO" id="GO:0003677">
    <property type="term" value="F:DNA binding"/>
    <property type="evidence" value="ECO:0007669"/>
    <property type="project" value="InterPro"/>
</dbReference>
<evidence type="ECO:0000313" key="3">
    <source>
        <dbReference type="Proteomes" id="UP000255036"/>
    </source>
</evidence>
<proteinExistence type="predicted"/>
<dbReference type="OrthoDB" id="2224275at2"/>
<accession>A0A371ARH8</accession>
<dbReference type="AlphaFoldDB" id="A0A371ARH8"/>
<sequence>MVNINKLKGKIVEQGLTVERLANIINIDKSTLYRKISNSGETFTIKEADLICKALKLTFSEVNDIFFSQYVA</sequence>
<comment type="caution">
    <text evidence="2">The sequence shown here is derived from an EMBL/GenBank/DDBJ whole genome shotgun (WGS) entry which is preliminary data.</text>
</comment>
<dbReference type="InterPro" id="IPR001387">
    <property type="entry name" value="Cro/C1-type_HTH"/>
</dbReference>
<name>A0A371ARH8_9FIRM</name>
<reference evidence="2 3" key="1">
    <citation type="submission" date="2018-07" db="EMBL/GenBank/DDBJ databases">
        <title>Anaerosacharophilus polymeroproducens gen. nov. sp. nov., an anaerobic bacterium isolated from salt field.</title>
        <authorList>
            <person name="Kim W."/>
            <person name="Yang S.-H."/>
            <person name="Oh J."/>
            <person name="Lee J.-H."/>
            <person name="Kwon K.K."/>
        </authorList>
    </citation>
    <scope>NUCLEOTIDE SEQUENCE [LARGE SCALE GENOMIC DNA]</scope>
    <source>
        <strain evidence="2 3">MCWD5</strain>
    </source>
</reference>
<dbReference type="Gene3D" id="1.10.260.40">
    <property type="entry name" value="lambda repressor-like DNA-binding domains"/>
    <property type="match status" value="1"/>
</dbReference>
<dbReference type="Pfam" id="PF13443">
    <property type="entry name" value="HTH_26"/>
    <property type="match status" value="1"/>
</dbReference>
<gene>
    <name evidence="2" type="ORF">DWV06_16780</name>
</gene>
<dbReference type="SUPFAM" id="SSF47413">
    <property type="entry name" value="lambda repressor-like DNA-binding domains"/>
    <property type="match status" value="1"/>
</dbReference>